<dbReference type="SMART" id="SM00938">
    <property type="entry name" value="P-II"/>
    <property type="match status" value="1"/>
</dbReference>
<accession>A0ABT6H3I4</accession>
<dbReference type="SUPFAM" id="SSF54913">
    <property type="entry name" value="GlnB-like"/>
    <property type="match status" value="1"/>
</dbReference>
<name>A0ABT6H3I4_9BACI</name>
<proteinExistence type="inferred from homology"/>
<dbReference type="PROSITE" id="PS51343">
    <property type="entry name" value="PII_GLNB_DOM"/>
    <property type="match status" value="1"/>
</dbReference>
<evidence type="ECO:0000256" key="1">
    <source>
        <dbReference type="RuleBase" id="RU003936"/>
    </source>
</evidence>
<dbReference type="EMBL" id="JARULN010000005">
    <property type="protein sequence ID" value="MDG5753945.1"/>
    <property type="molecule type" value="Genomic_DNA"/>
</dbReference>
<gene>
    <name evidence="2" type="ORF">P6P90_08155</name>
</gene>
<dbReference type="Pfam" id="PF00543">
    <property type="entry name" value="P-II"/>
    <property type="match status" value="1"/>
</dbReference>
<dbReference type="Proteomes" id="UP001218246">
    <property type="component" value="Unassembled WGS sequence"/>
</dbReference>
<protein>
    <submittedName>
        <fullName evidence="2">P-II family nitrogen regulator</fullName>
    </submittedName>
</protein>
<dbReference type="InterPro" id="IPR015867">
    <property type="entry name" value="N-reg_PII/ATP_PRibTrfase_C"/>
</dbReference>
<comment type="similarity">
    <text evidence="1">Belongs to the P(II) protein family.</text>
</comment>
<sequence>MNEKLTKIEIITRPTKFEEFKQELAKIGVSGITVSNVLGCGLQKGFTEVYRGVTRQISMHERIKIEIVVCKVPVQDVVDTAKRVLKTGKPGDGKIFIYEIANAIKIRTGEEGCQALQNDEA</sequence>
<keyword evidence="3" id="KW-1185">Reference proteome</keyword>
<dbReference type="PANTHER" id="PTHR30115:SF11">
    <property type="entry name" value="NITROGEN REGULATORY PROTEIN P-II HOMOLOG"/>
    <property type="match status" value="1"/>
</dbReference>
<dbReference type="PROSITE" id="PS00638">
    <property type="entry name" value="PII_GLNB_CTER"/>
    <property type="match status" value="1"/>
</dbReference>
<reference evidence="2 3" key="1">
    <citation type="submission" date="2023-04" db="EMBL/GenBank/DDBJ databases">
        <title>Ectobacillus antri isolated from activated sludge.</title>
        <authorList>
            <person name="Yan P."/>
            <person name="Liu X."/>
        </authorList>
    </citation>
    <scope>NUCLEOTIDE SEQUENCE [LARGE SCALE GENOMIC DNA]</scope>
    <source>
        <strain evidence="2 3">C18H</strain>
    </source>
</reference>
<evidence type="ECO:0000313" key="2">
    <source>
        <dbReference type="EMBL" id="MDG5753945.1"/>
    </source>
</evidence>
<dbReference type="InterPro" id="IPR017918">
    <property type="entry name" value="N-reg_PII_CS"/>
</dbReference>
<dbReference type="InterPro" id="IPR002187">
    <property type="entry name" value="N-reg_PII"/>
</dbReference>
<dbReference type="Gene3D" id="3.30.70.120">
    <property type="match status" value="1"/>
</dbReference>
<dbReference type="PRINTS" id="PR00340">
    <property type="entry name" value="PIIGLNB"/>
</dbReference>
<dbReference type="InterPro" id="IPR011322">
    <property type="entry name" value="N-reg_PII-like_a/b"/>
</dbReference>
<dbReference type="PANTHER" id="PTHR30115">
    <property type="entry name" value="NITROGEN REGULATORY PROTEIN P-II"/>
    <property type="match status" value="1"/>
</dbReference>
<comment type="caution">
    <text evidence="2">The sequence shown here is derived from an EMBL/GenBank/DDBJ whole genome shotgun (WGS) entry which is preliminary data.</text>
</comment>
<evidence type="ECO:0000313" key="3">
    <source>
        <dbReference type="Proteomes" id="UP001218246"/>
    </source>
</evidence>
<dbReference type="RefSeq" id="WP_124565382.1">
    <property type="nucleotide sequence ID" value="NZ_JARRRY010000003.1"/>
</dbReference>
<organism evidence="2 3">
    <name type="scientific">Ectobacillus antri</name>
    <dbReference type="NCBI Taxonomy" id="2486280"/>
    <lineage>
        <taxon>Bacteria</taxon>
        <taxon>Bacillati</taxon>
        <taxon>Bacillota</taxon>
        <taxon>Bacilli</taxon>
        <taxon>Bacillales</taxon>
        <taxon>Bacillaceae</taxon>
        <taxon>Ectobacillus</taxon>
    </lineage>
</organism>